<sequence>MKPKAAMRRRPVHKTQAAVFGLRVGHSTVADVWKAACEDIVECTGATRASVWVFDSSYQSLTCGNLYDGARRLHSPGDVLLRSQYPDYFRAITNNAKVVVRDALTHPATKGFADAYFKPKDVRSLLDFIVLHENVAVGVLCCEQSGAERDWTPADVACLQGIAMLIGTVCGLADGEDDPTPTPTEP</sequence>
<feature type="domain" description="GAF" evidence="1">
    <location>
        <begin position="28"/>
        <end position="180"/>
    </location>
</feature>
<dbReference type="Pfam" id="PF01590">
    <property type="entry name" value="GAF"/>
    <property type="match status" value="1"/>
</dbReference>
<reference evidence="2 3" key="1">
    <citation type="submission" date="2018-09" db="EMBL/GenBank/DDBJ databases">
        <authorList>
            <person name="Zhu H."/>
        </authorList>
    </citation>
    <scope>NUCLEOTIDE SEQUENCE [LARGE SCALE GENOMIC DNA]</scope>
    <source>
        <strain evidence="2 3">K2W22B-5</strain>
    </source>
</reference>
<proteinExistence type="predicted"/>
<evidence type="ECO:0000259" key="1">
    <source>
        <dbReference type="SMART" id="SM00065"/>
    </source>
</evidence>
<keyword evidence="3" id="KW-1185">Reference proteome</keyword>
<dbReference type="AlphaFoldDB" id="A0A418VXL9"/>
<protein>
    <submittedName>
        <fullName evidence="2">GAF domain-containing protein</fullName>
    </submittedName>
</protein>
<gene>
    <name evidence="2" type="ORF">D3877_17290</name>
</gene>
<accession>A0A418VXL9</accession>
<dbReference type="Proteomes" id="UP000283458">
    <property type="component" value="Unassembled WGS sequence"/>
</dbReference>
<dbReference type="InterPro" id="IPR029016">
    <property type="entry name" value="GAF-like_dom_sf"/>
</dbReference>
<dbReference type="Gene3D" id="3.30.450.40">
    <property type="match status" value="1"/>
</dbReference>
<comment type="caution">
    <text evidence="2">The sequence shown here is derived from an EMBL/GenBank/DDBJ whole genome shotgun (WGS) entry which is preliminary data.</text>
</comment>
<dbReference type="EMBL" id="QYUL01000002">
    <property type="protein sequence ID" value="RJF81855.1"/>
    <property type="molecule type" value="Genomic_DNA"/>
</dbReference>
<dbReference type="SMART" id="SM00065">
    <property type="entry name" value="GAF"/>
    <property type="match status" value="1"/>
</dbReference>
<evidence type="ECO:0000313" key="3">
    <source>
        <dbReference type="Proteomes" id="UP000283458"/>
    </source>
</evidence>
<name>A0A418VXL9_9PROT</name>
<organism evidence="2 3">
    <name type="scientific">Azospirillum cavernae</name>
    <dbReference type="NCBI Taxonomy" id="2320860"/>
    <lineage>
        <taxon>Bacteria</taxon>
        <taxon>Pseudomonadati</taxon>
        <taxon>Pseudomonadota</taxon>
        <taxon>Alphaproteobacteria</taxon>
        <taxon>Rhodospirillales</taxon>
        <taxon>Azospirillaceae</taxon>
        <taxon>Azospirillum</taxon>
    </lineage>
</organism>
<dbReference type="InterPro" id="IPR003018">
    <property type="entry name" value="GAF"/>
</dbReference>
<evidence type="ECO:0000313" key="2">
    <source>
        <dbReference type="EMBL" id="RJF81855.1"/>
    </source>
</evidence>
<dbReference type="SUPFAM" id="SSF55781">
    <property type="entry name" value="GAF domain-like"/>
    <property type="match status" value="1"/>
</dbReference>